<dbReference type="STRING" id="702114.A1355_23840"/>
<dbReference type="InterPro" id="IPR011978">
    <property type="entry name" value="YgfB-like"/>
</dbReference>
<dbReference type="PANTHER" id="PTHR37528:SF1">
    <property type="entry name" value="UPF0149 PROTEIN YGFB"/>
    <property type="match status" value="1"/>
</dbReference>
<dbReference type="AlphaFoldDB" id="A0A177NRQ0"/>
<dbReference type="EMBL" id="LUUK01000122">
    <property type="protein sequence ID" value="OAI20716.1"/>
    <property type="molecule type" value="Genomic_DNA"/>
</dbReference>
<dbReference type="SUPFAM" id="SSF101327">
    <property type="entry name" value="YgfB-like"/>
    <property type="match status" value="1"/>
</dbReference>
<reference evidence="3" key="1">
    <citation type="submission" date="2016-03" db="EMBL/GenBank/DDBJ databases">
        <authorList>
            <person name="Heylen K."/>
            <person name="De Vos P."/>
            <person name="Vekeman B."/>
        </authorList>
    </citation>
    <scope>NUCLEOTIDE SEQUENCE [LARGE SCALE GENOMIC DNA]</scope>
    <source>
        <strain evidence="3">R-45383</strain>
    </source>
</reference>
<dbReference type="OrthoDB" id="9783391at2"/>
<feature type="non-terminal residue" evidence="2">
    <location>
        <position position="168"/>
    </location>
</feature>
<protein>
    <recommendedName>
        <fullName evidence="4">YecA family protein</fullName>
    </recommendedName>
</protein>
<dbReference type="RefSeq" id="WP_064027267.1">
    <property type="nucleotide sequence ID" value="NZ_LUUK01000122.1"/>
</dbReference>
<organism evidence="2 3">
    <name type="scientific">Methylomonas koyamae</name>
    <dbReference type="NCBI Taxonomy" id="702114"/>
    <lineage>
        <taxon>Bacteria</taxon>
        <taxon>Pseudomonadati</taxon>
        <taxon>Pseudomonadota</taxon>
        <taxon>Gammaproteobacteria</taxon>
        <taxon>Methylococcales</taxon>
        <taxon>Methylococcaceae</taxon>
        <taxon>Methylomonas</taxon>
    </lineage>
</organism>
<gene>
    <name evidence="2" type="ORF">A1355_23840</name>
</gene>
<dbReference type="Proteomes" id="UP000077628">
    <property type="component" value="Unassembled WGS sequence"/>
</dbReference>
<comment type="similarity">
    <text evidence="1">Belongs to the UPF0149 family.</text>
</comment>
<dbReference type="Pfam" id="PF03695">
    <property type="entry name" value="UPF0149"/>
    <property type="match status" value="1"/>
</dbReference>
<evidence type="ECO:0000313" key="2">
    <source>
        <dbReference type="EMBL" id="OAI20716.1"/>
    </source>
</evidence>
<evidence type="ECO:0008006" key="4">
    <source>
        <dbReference type="Google" id="ProtNLM"/>
    </source>
</evidence>
<evidence type="ECO:0000313" key="3">
    <source>
        <dbReference type="Proteomes" id="UP000077628"/>
    </source>
</evidence>
<sequence>MTYQTLNAILEQHDADMGGAEAHGIATGMLCVETRADFGNWLHELFDEDLELIDEDREFLAGLFEKTRQLLENQDQSFEFDLLMPDEAEPLDEQVEALRCWCQGFLFGVGYAKTDADWPGDTAEVMRDMIELTKIDSDVGGEDDESALTEIREYVRASVFTVRDQFAG</sequence>
<accession>A0A177NRQ0</accession>
<proteinExistence type="inferred from homology"/>
<keyword evidence="3" id="KW-1185">Reference proteome</keyword>
<dbReference type="PANTHER" id="PTHR37528">
    <property type="entry name" value="UPF0149 PROTEIN YGFB"/>
    <property type="match status" value="1"/>
</dbReference>
<dbReference type="GO" id="GO:0005829">
    <property type="term" value="C:cytosol"/>
    <property type="evidence" value="ECO:0007669"/>
    <property type="project" value="TreeGrafter"/>
</dbReference>
<dbReference type="InterPro" id="IPR036255">
    <property type="entry name" value="YgfB-like_sf"/>
</dbReference>
<comment type="caution">
    <text evidence="2">The sequence shown here is derived from an EMBL/GenBank/DDBJ whole genome shotgun (WGS) entry which is preliminary data.</text>
</comment>
<name>A0A177NRQ0_9GAMM</name>
<evidence type="ECO:0000256" key="1">
    <source>
        <dbReference type="ARBA" id="ARBA00038308"/>
    </source>
</evidence>
<dbReference type="Gene3D" id="1.20.120.740">
    <property type="entry name" value="YgfB uncharacterised protein family UPF0149, PF03695"/>
    <property type="match status" value="1"/>
</dbReference>